<proteinExistence type="predicted"/>
<accession>A0A1Y6CLR6</accession>
<dbReference type="EMBL" id="FWZX01000035">
    <property type="protein sequence ID" value="SMF76198.1"/>
    <property type="molecule type" value="Genomic_DNA"/>
</dbReference>
<organism evidence="5 6">
    <name type="scientific">Tistlia consotensis USBA 355</name>
    <dbReference type="NCBI Taxonomy" id="560819"/>
    <lineage>
        <taxon>Bacteria</taxon>
        <taxon>Pseudomonadati</taxon>
        <taxon>Pseudomonadota</taxon>
        <taxon>Alphaproteobacteria</taxon>
        <taxon>Rhodospirillales</taxon>
        <taxon>Rhodovibrionaceae</taxon>
        <taxon>Tistlia</taxon>
    </lineage>
</organism>
<dbReference type="SUPFAM" id="SSF48008">
    <property type="entry name" value="GntR ligand-binding domain-like"/>
    <property type="match status" value="1"/>
</dbReference>
<dbReference type="SMART" id="SM00895">
    <property type="entry name" value="FCD"/>
    <property type="match status" value="1"/>
</dbReference>
<dbReference type="InterPro" id="IPR011711">
    <property type="entry name" value="GntR_C"/>
</dbReference>
<feature type="domain" description="HTH gntR-type" evidence="4">
    <location>
        <begin position="11"/>
        <end position="78"/>
    </location>
</feature>
<evidence type="ECO:0000256" key="2">
    <source>
        <dbReference type="ARBA" id="ARBA00023125"/>
    </source>
</evidence>
<sequence length="243" mass="27217">MRSELSPVDVTTVQERVYQSLRLALLKGRFLPGEQVSIRGLAKALGTSPMPVREAVKRLVAEKGLEQSSDRLLRVAPYVASVHEEYIRIRMQVEGFATEKACLSKDPLLIDKLKQHNATMLEATQGRDLEAALAANQAFHFELYRAARYPQLLDIISNLWLRTGPILAASRHDRDLFGRVFDIGVQIHEEAIEAIVQKDRVAARRAIALDIRAAHYAIRRYYAASREAEPVEAPAARQPAEVG</sequence>
<evidence type="ECO:0000313" key="6">
    <source>
        <dbReference type="Proteomes" id="UP000192917"/>
    </source>
</evidence>
<dbReference type="InterPro" id="IPR036388">
    <property type="entry name" value="WH-like_DNA-bd_sf"/>
</dbReference>
<dbReference type="Pfam" id="PF00392">
    <property type="entry name" value="GntR"/>
    <property type="match status" value="1"/>
</dbReference>
<dbReference type="PANTHER" id="PTHR43537:SF39">
    <property type="entry name" value="HTH-TYPE TRANSCRIPTIONAL REGULATOR MCBR"/>
    <property type="match status" value="1"/>
</dbReference>
<evidence type="ECO:0000313" key="5">
    <source>
        <dbReference type="EMBL" id="SMF76198.1"/>
    </source>
</evidence>
<dbReference type="Gene3D" id="1.10.10.10">
    <property type="entry name" value="Winged helix-like DNA-binding domain superfamily/Winged helix DNA-binding domain"/>
    <property type="match status" value="1"/>
</dbReference>
<dbReference type="Pfam" id="PF07729">
    <property type="entry name" value="FCD"/>
    <property type="match status" value="1"/>
</dbReference>
<dbReference type="InterPro" id="IPR008920">
    <property type="entry name" value="TF_FadR/GntR_C"/>
</dbReference>
<dbReference type="STRING" id="560819.SAMN05428998_13527"/>
<keyword evidence="6" id="KW-1185">Reference proteome</keyword>
<protein>
    <submittedName>
        <fullName evidence="5">Transcriptional regulator, GntR family</fullName>
    </submittedName>
</protein>
<dbReference type="GO" id="GO:0003677">
    <property type="term" value="F:DNA binding"/>
    <property type="evidence" value="ECO:0007669"/>
    <property type="project" value="UniProtKB-KW"/>
</dbReference>
<dbReference type="Proteomes" id="UP000192917">
    <property type="component" value="Unassembled WGS sequence"/>
</dbReference>
<keyword evidence="3" id="KW-0804">Transcription</keyword>
<evidence type="ECO:0000256" key="1">
    <source>
        <dbReference type="ARBA" id="ARBA00023015"/>
    </source>
</evidence>
<dbReference type="PROSITE" id="PS50949">
    <property type="entry name" value="HTH_GNTR"/>
    <property type="match status" value="1"/>
</dbReference>
<evidence type="ECO:0000259" key="4">
    <source>
        <dbReference type="PROSITE" id="PS50949"/>
    </source>
</evidence>
<evidence type="ECO:0000256" key="3">
    <source>
        <dbReference type="ARBA" id="ARBA00023163"/>
    </source>
</evidence>
<reference evidence="5 6" key="1">
    <citation type="submission" date="2017-04" db="EMBL/GenBank/DDBJ databases">
        <authorList>
            <person name="Afonso C.L."/>
            <person name="Miller P.J."/>
            <person name="Scott M.A."/>
            <person name="Spackman E."/>
            <person name="Goraichik I."/>
            <person name="Dimitrov K.M."/>
            <person name="Suarez D.L."/>
            <person name="Swayne D.E."/>
        </authorList>
    </citation>
    <scope>NUCLEOTIDE SEQUENCE [LARGE SCALE GENOMIC DNA]</scope>
    <source>
        <strain evidence="5 6">USBA 355</strain>
    </source>
</reference>
<dbReference type="Gene3D" id="1.20.120.530">
    <property type="entry name" value="GntR ligand-binding domain-like"/>
    <property type="match status" value="1"/>
</dbReference>
<dbReference type="GO" id="GO:0003700">
    <property type="term" value="F:DNA-binding transcription factor activity"/>
    <property type="evidence" value="ECO:0007669"/>
    <property type="project" value="InterPro"/>
</dbReference>
<dbReference type="RefSeq" id="WP_085125933.1">
    <property type="nucleotide sequence ID" value="NZ_FWZX01000035.1"/>
</dbReference>
<keyword evidence="1" id="KW-0805">Transcription regulation</keyword>
<dbReference type="PANTHER" id="PTHR43537">
    <property type="entry name" value="TRANSCRIPTIONAL REGULATOR, GNTR FAMILY"/>
    <property type="match status" value="1"/>
</dbReference>
<dbReference type="SUPFAM" id="SSF46785">
    <property type="entry name" value="Winged helix' DNA-binding domain"/>
    <property type="match status" value="1"/>
</dbReference>
<dbReference type="SMART" id="SM00345">
    <property type="entry name" value="HTH_GNTR"/>
    <property type="match status" value="1"/>
</dbReference>
<dbReference type="AlphaFoldDB" id="A0A1Y6CLR6"/>
<dbReference type="InterPro" id="IPR000524">
    <property type="entry name" value="Tscrpt_reg_HTH_GntR"/>
</dbReference>
<gene>
    <name evidence="5" type="ORF">SAMN05428998_13527</name>
</gene>
<keyword evidence="2" id="KW-0238">DNA-binding</keyword>
<dbReference type="InterPro" id="IPR036390">
    <property type="entry name" value="WH_DNA-bd_sf"/>
</dbReference>
<name>A0A1Y6CLR6_9PROT</name>